<organism evidence="1 2">
    <name type="scientific">Planococcus maritimus</name>
    <dbReference type="NCBI Taxonomy" id="192421"/>
    <lineage>
        <taxon>Bacteria</taxon>
        <taxon>Bacillati</taxon>
        <taxon>Bacillota</taxon>
        <taxon>Bacilli</taxon>
        <taxon>Bacillales</taxon>
        <taxon>Caryophanaceae</taxon>
        <taxon>Planococcus</taxon>
    </lineage>
</organism>
<protein>
    <submittedName>
        <fullName evidence="1">Uncharacterized protein</fullName>
    </submittedName>
</protein>
<gene>
    <name evidence="1" type="ORF">H1Q58_08750</name>
</gene>
<sequence length="267" mass="31134">MKTTEQGIRYIELTEGEPAMDIPAMVKRAKTAYKPFNFKDKIELLIFYNERKDFSHTIFTEYGIMDDEFDGKKAVHHPFGVKSIIGIELSGDETIPLIAFVIGRTIEHFKQNMDIRRHEEWRDLDKSDSYQCWQTYFCQVHSSVIRYRLEGSADLFLKSLPFVLAKKEESFSPSHITATFRHIIHSLSELYALRQANETEQANDHMKTISELTDPSFIEIYDKLYTELAEYLETLGVKYNEVHDFSIFSTIEQRKNQLAALYGTSTQ</sequence>
<reference evidence="1 2" key="1">
    <citation type="submission" date="2020-07" db="EMBL/GenBank/DDBJ databases">
        <title>Screening of a cold-adapted Planococcus bacterium producing protease in traditional shrimp paste and protease identification by genome sequencing.</title>
        <authorList>
            <person name="Gao R."/>
            <person name="Leng W."/>
            <person name="Chu Q."/>
            <person name="Wu X."/>
            <person name="Liu H."/>
            <person name="Li X."/>
        </authorList>
    </citation>
    <scope>NUCLEOTIDE SEQUENCE [LARGE SCALE GENOMIC DNA]</scope>
    <source>
        <strain evidence="1 2">XJ11</strain>
    </source>
</reference>
<dbReference type="AlphaFoldDB" id="A0A7D7M9C8"/>
<evidence type="ECO:0000313" key="2">
    <source>
        <dbReference type="Proteomes" id="UP000514716"/>
    </source>
</evidence>
<dbReference type="EMBL" id="CP059540">
    <property type="protein sequence ID" value="QMT16075.1"/>
    <property type="molecule type" value="Genomic_DNA"/>
</dbReference>
<dbReference type="KEGG" id="pdec:H1Q58_08750"/>
<accession>A0A7D7M9C8</accession>
<dbReference type="Proteomes" id="UP000514716">
    <property type="component" value="Chromosome"/>
</dbReference>
<keyword evidence="2" id="KW-1185">Reference proteome</keyword>
<proteinExistence type="predicted"/>
<evidence type="ECO:0000313" key="1">
    <source>
        <dbReference type="EMBL" id="QMT16075.1"/>
    </source>
</evidence>
<dbReference type="RefSeq" id="WP_182091229.1">
    <property type="nucleotide sequence ID" value="NZ_CP059540.1"/>
</dbReference>
<name>A0A7D7M9C8_PLAMR</name>